<dbReference type="OrthoDB" id="360653at2759"/>
<organism evidence="5 6">
    <name type="scientific">Acanthaster planci</name>
    <name type="common">Crown-of-thorns starfish</name>
    <dbReference type="NCBI Taxonomy" id="133434"/>
    <lineage>
        <taxon>Eukaryota</taxon>
        <taxon>Metazoa</taxon>
        <taxon>Echinodermata</taxon>
        <taxon>Eleutherozoa</taxon>
        <taxon>Asterozoa</taxon>
        <taxon>Asteroidea</taxon>
        <taxon>Valvatacea</taxon>
        <taxon>Valvatida</taxon>
        <taxon>Acanthasteridae</taxon>
        <taxon>Acanthaster</taxon>
    </lineage>
</organism>
<feature type="region of interest" description="Disordered" evidence="1">
    <location>
        <begin position="1639"/>
        <end position="1658"/>
    </location>
</feature>
<dbReference type="Gene3D" id="1.25.10.10">
    <property type="entry name" value="Leucine-rich Repeat Variant"/>
    <property type="match status" value="1"/>
</dbReference>
<feature type="compositionally biased region" description="Acidic residues" evidence="1">
    <location>
        <begin position="2213"/>
        <end position="2230"/>
    </location>
</feature>
<dbReference type="PANTHER" id="PTHR17695:SF11">
    <property type="entry name" value="SMALL SUBUNIT PROCESSOME COMPONENT 20 HOMOLOG"/>
    <property type="match status" value="1"/>
</dbReference>
<dbReference type="Pfam" id="PF23099">
    <property type="entry name" value="UTP20_C"/>
    <property type="match status" value="1"/>
</dbReference>
<dbReference type="InterPro" id="IPR057525">
    <property type="entry name" value="UTP20_C"/>
</dbReference>
<dbReference type="CTD" id="27340"/>
<feature type="compositionally biased region" description="Basic residues" evidence="1">
    <location>
        <begin position="2384"/>
        <end position="2400"/>
    </location>
</feature>
<dbReference type="InterPro" id="IPR016024">
    <property type="entry name" value="ARM-type_fold"/>
</dbReference>
<dbReference type="InterPro" id="IPR052575">
    <property type="entry name" value="SSU_processome_comp_20"/>
</dbReference>
<gene>
    <name evidence="6" type="primary">LOC110991039</name>
</gene>
<reference evidence="6" key="1">
    <citation type="submission" date="2025-08" db="UniProtKB">
        <authorList>
            <consortium name="RefSeq"/>
        </authorList>
    </citation>
    <scope>IDENTIFICATION</scope>
</reference>
<feature type="domain" description="U3 small nucleolar RNA-associated protein 20 C-terminal" evidence="4">
    <location>
        <begin position="2165"/>
        <end position="2403"/>
    </location>
</feature>
<dbReference type="KEGG" id="aplc:110991039"/>
<dbReference type="Pfam" id="PF07539">
    <property type="entry name" value="UTP20_N"/>
    <property type="match status" value="1"/>
</dbReference>
<feature type="compositionally biased region" description="Acidic residues" evidence="1">
    <location>
        <begin position="469"/>
        <end position="491"/>
    </location>
</feature>
<evidence type="ECO:0000256" key="1">
    <source>
        <dbReference type="SAM" id="MobiDB-lite"/>
    </source>
</evidence>
<sequence length="2421" mass="273349">MCSFEKDVLHPLLHFCHAGISRKTPSSNQAILYTLCSLVLHKQSPITDGSVLESHALYILDFSLDVYKSQSKSKKSKRQLSSFPEYLLSLLDCNPDSLGQDNMVSVLWAALVCLPNVRPLDNEKVIAKLKGLITTLWDVAESQKDDTVKDMLLYLLSTAVCTLLQCGQSEPTPALIQEHFVWNILRATPTSAHVLLIGDLYITQLVRGREDSVLCAETLQLIFPALQPNLSAPYKKVRMLTLRILSHFPVELPSIPDLPTRQVCVFQLCLEAELVPATVEDYREKQKLLQKLSYDAVQPNVPIGNYKEVALRYLIGLLYINFQLLWQPIMELIKSHAYGMDKKSFWSVYSDHLLKVATLLETSQTKTTTNPGLNDSLEDLSPNVPDLAALFRKMQVENVTGADRPDHWNVRQLMWKAMALFADRAEGRSRELVPLVFRFIENEYHPSNVNNAPTQDIRVRTCQDVSVDQTEDSGETEEDLWAESQDGEEKEDTERTPKLVGKRTKQNKAKGSVSRALVTHLQLFSRFKDPKSMYKEPQLRKLYFDLLSNNFPDIQKVVLSCLMTYNHPYLTPYRDSLDALMEDNKFRETLVQFSIDETTGVVAANHREGLLPILLRLLYGKMMSKTGPGTQGKSGGAVRRSTILRFIAGSSSNELSVFLDLVLEPCRQVLKDDCYTTMTEYLDSLSPSTVIPLKKQQSMLDTIGVIFSKLGHRIAPFATSILHLVTTLLASYAKLLDQRSQIQTYAVGQLKRLRQLALLRLAEFFSVFEHHPLSASEIDCIFEAAVWPQIDSLANECLASPTPLLKLIFVWSKYSRFHPLLAKHHPTKPSCTILPSVTSLLSASTVSASVVNVVMEIVEHLLLEEESGMEDGEEVDDLEVNDLIDVAIESKQFADPPSFGTKLLFPHVPAILQYLSSSVHRCTHTKEDRRGLPMKDLNILSKISLYISDPEQSTVLVSLLLPFLRRTSEKHETTELDILHTVRNVIKLCRNPSDFLGPLSLLFYRLTFRQSRAALCEVFAAMAQNDPTLGEVARLMKQLNSWDRKHVEEPDYAYRLAGFKLANERLVAMETINMAFVTPIIYNCFYMIMKIDDLSMRDNSVHFLKELLQKLATVPPNSQHFNGIVFHKYAPAIRDALRLKAENARHEMIGLLSDIVRLFPDHPQFQCMTVLHDTDVEKDFFENIRHIQHHRRMRALRHLALHARQGDLAYSALYQFLLPMATALIFDQVLAAKNPNLVIEAIGAVGAIAGQLPWRCYYLILQQYLRLIMRSLDQQKTAVRLVVAVLDGFHFDLSLSEGVESVQVGKTSTKPENESSEGSETVDKKSCDEHSDDEDENTEPGDEKDTEEDEEGENEDVEEQVSHGDDSECKSEVSLATKIHRIIVASILPKLHKTLTKKVTSEEHHKKARPSLAEDEEVLRVPIALAMVKLLQALPSQTLHANLPGILLKVCQMLKSRAKDVRDVSRDTLVKILASLGVGYFPFILKELRHALTRGYQLHVLSFTLHALLHSALPTLKPGDLDTSMDSVIEVINKELFGNVADEKEVEGIVGKLPEARSIKGYDCYEMIAKVVGQSSLTRLLIPLKEILETNQSHKVVRKATDVLRHVTMGLIANPGIPVDAMLIYIHGLATETIPFLNPSDSDRVGSQPPPDPRTSPASCYLLLPTPKRGGLMPKVSKKTNMHLIVEFGLQLLNMNLKRSKLSPSNQQHLQMLDPFIRILMDSLTSKFTKVTVVALRCVTWMLRYPLPSISRNATRLTKILFKILHTHATAGAAKGANFDIVVNCFKAVTVLVRDVKQHTIDEKQLQVLLTYAEEDMHDHTRQATAFGLLKAILSRKLIVPEMHGVMKKVAKLSIMSESPSVRLQCRQVVLNFLLDYPLGSQLEHYLQFFVIQLNFDLETGRESTLEMLATIFSSFPQKTLETYAGMFFIPMATRLINDDSAKCRKITALAIKSLLQKLRVDKRDELFTMARHWLQDDKPAHRRLASQLCGIFVDAEEKGFQRRLDGMLPQIEKLVRPDELQKDGISEMETEEVSLEERHADHMLFNVLSALAKMIKHCSVIGNKAYTETMNAIWDSIQSHLLHPHAWVRLVSAQLFGDLFASKQPNNIAGAMLKAASDTQTDHSPVSEKQTPKRTKRKRKAEETEEERSGAKGRIGALEYPLNHGQDVVRELVFRFCRQLHSTLLNKDLGDQVVRNLVFLGKVIRCLHPEDSENQTEESSDSGDEEENNISEGTSKIPEESVGTGKEKNRTGSQVVTDLTWITKKVCRIAAWEAAKTPKQTLRRTCTVKWLAAMSVDVGGEQLPRYLQLILKPMCREIGDQKSHTDNDLRLLCQEALDLIKGLVGLETFSHAYTNVQRVIAQTRIQRKHKRALQAVADPVQAARRKEKKQQNKKVAKKRRIQQLRPTYQMAKKAKIAGGM</sequence>
<dbReference type="SUPFAM" id="SSF48371">
    <property type="entry name" value="ARM repeat"/>
    <property type="match status" value="3"/>
</dbReference>
<name>A0A8B8A267_ACAPL</name>
<protein>
    <submittedName>
        <fullName evidence="6">Small subunit processome component 20 homolog</fullName>
    </submittedName>
</protein>
<feature type="compositionally biased region" description="Acidic residues" evidence="1">
    <location>
        <begin position="1330"/>
        <end position="1359"/>
    </location>
</feature>
<accession>A0A8B8A267</accession>
<feature type="compositionally biased region" description="Basic and acidic residues" evidence="1">
    <location>
        <begin position="1360"/>
        <end position="1369"/>
    </location>
</feature>
<feature type="domain" description="U3 small nucleolar RNA-associated protein 20" evidence="3">
    <location>
        <begin position="1414"/>
        <end position="1629"/>
    </location>
</feature>
<feature type="region of interest" description="Disordered" evidence="1">
    <location>
        <begin position="2380"/>
        <end position="2400"/>
    </location>
</feature>
<proteinExistence type="predicted"/>
<dbReference type="Proteomes" id="UP000694845">
    <property type="component" value="Unplaced"/>
</dbReference>
<evidence type="ECO:0000259" key="3">
    <source>
        <dbReference type="Pfam" id="PF20416"/>
    </source>
</evidence>
<dbReference type="GO" id="GO:0032040">
    <property type="term" value="C:small-subunit processome"/>
    <property type="evidence" value="ECO:0007669"/>
    <property type="project" value="TreeGrafter"/>
</dbReference>
<dbReference type="InterPro" id="IPR046523">
    <property type="entry name" value="UTP20_dom"/>
</dbReference>
<evidence type="ECO:0000259" key="4">
    <source>
        <dbReference type="Pfam" id="PF23099"/>
    </source>
</evidence>
<evidence type="ECO:0000313" key="5">
    <source>
        <dbReference type="Proteomes" id="UP000694845"/>
    </source>
</evidence>
<keyword evidence="5" id="KW-1185">Reference proteome</keyword>
<dbReference type="InterPro" id="IPR011989">
    <property type="entry name" value="ARM-like"/>
</dbReference>
<evidence type="ECO:0000313" key="6">
    <source>
        <dbReference type="RefSeq" id="XP_022111823.1"/>
    </source>
</evidence>
<dbReference type="PANTHER" id="PTHR17695">
    <property type="entry name" value="SMALL SUBUNIT PROCESSOME COMPONENT 20 HOMOLOG"/>
    <property type="match status" value="1"/>
</dbReference>
<evidence type="ECO:0000259" key="2">
    <source>
        <dbReference type="Pfam" id="PF07539"/>
    </source>
</evidence>
<feature type="region of interest" description="Disordered" evidence="1">
    <location>
        <begin position="2115"/>
        <end position="2153"/>
    </location>
</feature>
<feature type="region of interest" description="Disordered" evidence="1">
    <location>
        <begin position="2211"/>
        <end position="2251"/>
    </location>
</feature>
<dbReference type="RefSeq" id="XP_022111823.1">
    <property type="nucleotide sequence ID" value="XM_022256131.1"/>
</dbReference>
<dbReference type="OMA" id="EGLMAMF"/>
<dbReference type="Pfam" id="PF20416">
    <property type="entry name" value="UTP20"/>
    <property type="match status" value="1"/>
</dbReference>
<dbReference type="InterPro" id="IPR011430">
    <property type="entry name" value="UTP20_N"/>
</dbReference>
<dbReference type="GeneID" id="110991039"/>
<feature type="region of interest" description="Disordered" evidence="1">
    <location>
        <begin position="465"/>
        <end position="511"/>
    </location>
</feature>
<feature type="domain" description="U3 small nucleolar RNA-associated protein 20 N-terminal" evidence="2">
    <location>
        <begin position="517"/>
        <end position="1140"/>
    </location>
</feature>
<feature type="region of interest" description="Disordered" evidence="1">
    <location>
        <begin position="1302"/>
        <end position="1369"/>
    </location>
</feature>
<dbReference type="GO" id="GO:0030686">
    <property type="term" value="C:90S preribosome"/>
    <property type="evidence" value="ECO:0007669"/>
    <property type="project" value="TreeGrafter"/>
</dbReference>